<accession>A0A0W0SPR2</accession>
<name>A0A0W0SPR2_9GAMM</name>
<gene>
    <name evidence="1" type="ORF">Ldro_2500</name>
</gene>
<reference evidence="1 2" key="1">
    <citation type="submission" date="2015-11" db="EMBL/GenBank/DDBJ databases">
        <title>Genomic analysis of 38 Legionella species identifies large and diverse effector repertoires.</title>
        <authorList>
            <person name="Burstein D."/>
            <person name="Amaro F."/>
            <person name="Zusman T."/>
            <person name="Lifshitz Z."/>
            <person name="Cohen O."/>
            <person name="Gilbert J.A."/>
            <person name="Pupko T."/>
            <person name="Shuman H.A."/>
            <person name="Segal G."/>
        </authorList>
    </citation>
    <scope>NUCLEOTIDE SEQUENCE [LARGE SCALE GENOMIC DNA]</scope>
    <source>
        <strain evidence="1 2">ATCC 700990</strain>
    </source>
</reference>
<keyword evidence="2" id="KW-1185">Reference proteome</keyword>
<evidence type="ECO:0000313" key="1">
    <source>
        <dbReference type="EMBL" id="KTC85328.1"/>
    </source>
</evidence>
<proteinExistence type="predicted"/>
<sequence length="51" mass="5856">MPRDDGGREQRLTAPNDRIKVGYEEAISALSDPQWETVEAKKLYPTHYGYC</sequence>
<dbReference type="PATRIC" id="fig|1212489.4.peg.2634"/>
<dbReference type="AlphaFoldDB" id="A0A0W0SPR2"/>
<protein>
    <submittedName>
        <fullName evidence="1">Uncharacterized protein</fullName>
    </submittedName>
</protein>
<dbReference type="EMBL" id="LNXY01000028">
    <property type="protein sequence ID" value="KTC85328.1"/>
    <property type="molecule type" value="Genomic_DNA"/>
</dbReference>
<comment type="caution">
    <text evidence="1">The sequence shown here is derived from an EMBL/GenBank/DDBJ whole genome shotgun (WGS) entry which is preliminary data.</text>
</comment>
<dbReference type="Proteomes" id="UP000054736">
    <property type="component" value="Unassembled WGS sequence"/>
</dbReference>
<organism evidence="1 2">
    <name type="scientific">Legionella drozanskii LLAP-1</name>
    <dbReference type="NCBI Taxonomy" id="1212489"/>
    <lineage>
        <taxon>Bacteria</taxon>
        <taxon>Pseudomonadati</taxon>
        <taxon>Pseudomonadota</taxon>
        <taxon>Gammaproteobacteria</taxon>
        <taxon>Legionellales</taxon>
        <taxon>Legionellaceae</taxon>
        <taxon>Legionella</taxon>
    </lineage>
</organism>
<evidence type="ECO:0000313" key="2">
    <source>
        <dbReference type="Proteomes" id="UP000054736"/>
    </source>
</evidence>